<evidence type="ECO:0000313" key="4">
    <source>
        <dbReference type="Proteomes" id="UP001143304"/>
    </source>
</evidence>
<organism evidence="3 4">
    <name type="scientific">Candidatus Marimicrobium litorale</name>
    <dbReference type="NCBI Taxonomy" id="2518991"/>
    <lineage>
        <taxon>Bacteria</taxon>
        <taxon>Pseudomonadati</taxon>
        <taxon>Pseudomonadota</taxon>
        <taxon>Gammaproteobacteria</taxon>
        <taxon>Cellvibrionales</taxon>
        <taxon>Halieaceae</taxon>
        <taxon>Marimicrobium</taxon>
    </lineage>
</organism>
<dbReference type="Proteomes" id="UP001143304">
    <property type="component" value="Unassembled WGS sequence"/>
</dbReference>
<dbReference type="PANTHER" id="PTHR39428">
    <property type="entry name" value="F420H(2)-DEPENDENT QUINONE REDUCTASE RV1261C"/>
    <property type="match status" value="1"/>
</dbReference>
<comment type="catalytic activity">
    <reaction evidence="2">
        <text>oxidized coenzyme F420-(gamma-L-Glu)(n) + a quinol + H(+) = reduced coenzyme F420-(gamma-L-Glu)(n) + a quinone</text>
        <dbReference type="Rhea" id="RHEA:39663"/>
        <dbReference type="Rhea" id="RHEA-COMP:12939"/>
        <dbReference type="Rhea" id="RHEA-COMP:14378"/>
        <dbReference type="ChEBI" id="CHEBI:15378"/>
        <dbReference type="ChEBI" id="CHEBI:24646"/>
        <dbReference type="ChEBI" id="CHEBI:132124"/>
        <dbReference type="ChEBI" id="CHEBI:133980"/>
        <dbReference type="ChEBI" id="CHEBI:139511"/>
    </reaction>
</comment>
<comment type="caution">
    <text evidence="3">The sequence shown here is derived from an EMBL/GenBank/DDBJ whole genome shotgun (WGS) entry which is preliminary data.</text>
</comment>
<proteinExistence type="inferred from homology"/>
<dbReference type="Pfam" id="PF04075">
    <property type="entry name" value="F420H2_quin_red"/>
    <property type="match status" value="1"/>
</dbReference>
<dbReference type="InterPro" id="IPR012349">
    <property type="entry name" value="Split_barrel_FMN-bd"/>
</dbReference>
<dbReference type="EMBL" id="SHNO01000001">
    <property type="protein sequence ID" value="MCX2978605.1"/>
    <property type="molecule type" value="Genomic_DNA"/>
</dbReference>
<keyword evidence="4" id="KW-1185">Reference proteome</keyword>
<gene>
    <name evidence="3" type="ORF">EYC82_14655</name>
</gene>
<reference evidence="3" key="1">
    <citation type="submission" date="2019-02" db="EMBL/GenBank/DDBJ databases">
        <authorList>
            <person name="Li S.-H."/>
        </authorList>
    </citation>
    <scope>NUCLEOTIDE SEQUENCE</scope>
    <source>
        <strain evidence="3">IMCC11814</strain>
    </source>
</reference>
<name>A0ABT3T9U4_9GAMM</name>
<dbReference type="NCBIfam" id="TIGR00026">
    <property type="entry name" value="hi_GC_TIGR00026"/>
    <property type="match status" value="1"/>
</dbReference>
<sequence length="155" mass="17566">MELIRTNLVRQALASDLMVSLLKGTVPRLDKALLRGSRGWLNTGLQTVILLRTIGAKSGVEREIATLCMPVGRDLALVGSNWGQDRDPAWIHNLRANPTAHITYRGFSGTMVGRELKGRERSDMWQHLVHYNPQYGVYQDNTQRRLPVLLMHRPD</sequence>
<evidence type="ECO:0000256" key="2">
    <source>
        <dbReference type="ARBA" id="ARBA00049106"/>
    </source>
</evidence>
<protein>
    <submittedName>
        <fullName evidence="3">Nitroreductase family deazaflavin-dependent oxidoreductase</fullName>
    </submittedName>
</protein>
<dbReference type="PANTHER" id="PTHR39428:SF1">
    <property type="entry name" value="F420H(2)-DEPENDENT QUINONE REDUCTASE RV1261C"/>
    <property type="match status" value="1"/>
</dbReference>
<accession>A0ABT3T9U4</accession>
<evidence type="ECO:0000256" key="1">
    <source>
        <dbReference type="ARBA" id="ARBA00008710"/>
    </source>
</evidence>
<dbReference type="InterPro" id="IPR004378">
    <property type="entry name" value="F420H2_quin_Rdtase"/>
</dbReference>
<comment type="similarity">
    <text evidence="1">Belongs to the F420H(2)-dependent quinone reductase family.</text>
</comment>
<dbReference type="Gene3D" id="2.30.110.10">
    <property type="entry name" value="Electron Transport, Fmn-binding Protein, Chain A"/>
    <property type="match status" value="1"/>
</dbReference>
<dbReference type="RefSeq" id="WP_279250301.1">
    <property type="nucleotide sequence ID" value="NZ_SHNO01000001.1"/>
</dbReference>
<evidence type="ECO:0000313" key="3">
    <source>
        <dbReference type="EMBL" id="MCX2978605.1"/>
    </source>
</evidence>